<organism evidence="4 5">
    <name type="scientific">Devosia insulae DS-56</name>
    <dbReference type="NCBI Taxonomy" id="1116389"/>
    <lineage>
        <taxon>Bacteria</taxon>
        <taxon>Pseudomonadati</taxon>
        <taxon>Pseudomonadota</taxon>
        <taxon>Alphaproteobacteria</taxon>
        <taxon>Hyphomicrobiales</taxon>
        <taxon>Devosiaceae</taxon>
        <taxon>Devosia</taxon>
    </lineage>
</organism>
<dbReference type="EMBL" id="LAJE02000082">
    <property type="protein sequence ID" value="OEO32224.1"/>
    <property type="molecule type" value="Genomic_DNA"/>
</dbReference>
<dbReference type="Proteomes" id="UP000095463">
    <property type="component" value="Unassembled WGS sequence"/>
</dbReference>
<feature type="chain" id="PRO_5009190551" description="Extensin-like C-terminal domain-containing protein" evidence="2">
    <location>
        <begin position="19"/>
        <end position="276"/>
    </location>
</feature>
<proteinExistence type="predicted"/>
<feature type="compositionally biased region" description="Pro residues" evidence="1">
    <location>
        <begin position="59"/>
        <end position="76"/>
    </location>
</feature>
<dbReference type="AlphaFoldDB" id="A0A1E5XUI3"/>
<evidence type="ECO:0000256" key="2">
    <source>
        <dbReference type="SAM" id="SignalP"/>
    </source>
</evidence>
<dbReference type="Pfam" id="PF06904">
    <property type="entry name" value="Extensin-like_C"/>
    <property type="match status" value="1"/>
</dbReference>
<sequence length="276" mass="28973">MRFILACLFASMSFAALAQQAGDATVPLPKARPAELSAEPAVKLPRHRPAATPEKPAETPAPKPPTADPIGPPLPPGEHVAEPAEPTAPPRIYQTACPAVLLGKVEAKALPPIEEKQCGTQSPLSVTGVLANGRMVPVAGGVETDCGIASALPAWIESIDSYLLARDNTRIAEVVVGTSYMCRNVNNGSTGNLSFHAFADALDVVGFKLEDGRFVTVEGGWADALSSEGRLLRFAHDSACAHFTTVLGPEANAEHHDHLHVDLGCHGKTCTARLCE</sequence>
<name>A0A1E5XUI3_9HYPH</name>
<evidence type="ECO:0000313" key="4">
    <source>
        <dbReference type="EMBL" id="OEO32224.1"/>
    </source>
</evidence>
<gene>
    <name evidence="4" type="ORF">VW23_012645</name>
</gene>
<keyword evidence="5" id="KW-1185">Reference proteome</keyword>
<evidence type="ECO:0000313" key="5">
    <source>
        <dbReference type="Proteomes" id="UP000095463"/>
    </source>
</evidence>
<reference evidence="4 5" key="1">
    <citation type="journal article" date="2015" name="Genome Announc.">
        <title>Genome Assemblies of Three Soil-Associated Devosia species: D. insulae, D. limi, and D. soli.</title>
        <authorList>
            <person name="Hassan Y.I."/>
            <person name="Lepp D."/>
            <person name="Zhou T."/>
        </authorList>
    </citation>
    <scope>NUCLEOTIDE SEQUENCE [LARGE SCALE GENOMIC DNA]</scope>
    <source>
        <strain evidence="4 5">DS-56</strain>
    </source>
</reference>
<dbReference type="InterPro" id="IPR009683">
    <property type="entry name" value="Extensin-like_C"/>
</dbReference>
<protein>
    <recommendedName>
        <fullName evidence="3">Extensin-like C-terminal domain-containing protein</fullName>
    </recommendedName>
</protein>
<feature type="signal peptide" evidence="2">
    <location>
        <begin position="1"/>
        <end position="18"/>
    </location>
</feature>
<keyword evidence="2" id="KW-0732">Signal</keyword>
<evidence type="ECO:0000256" key="1">
    <source>
        <dbReference type="SAM" id="MobiDB-lite"/>
    </source>
</evidence>
<dbReference type="RefSeq" id="WP_069908624.1">
    <property type="nucleotide sequence ID" value="NZ_LAJE02000082.1"/>
</dbReference>
<feature type="region of interest" description="Disordered" evidence="1">
    <location>
        <begin position="36"/>
        <end position="89"/>
    </location>
</feature>
<evidence type="ECO:0000259" key="3">
    <source>
        <dbReference type="Pfam" id="PF06904"/>
    </source>
</evidence>
<feature type="domain" description="Extensin-like C-terminal" evidence="3">
    <location>
        <begin position="104"/>
        <end position="267"/>
    </location>
</feature>
<comment type="caution">
    <text evidence="4">The sequence shown here is derived from an EMBL/GenBank/DDBJ whole genome shotgun (WGS) entry which is preliminary data.</text>
</comment>
<accession>A0A1E5XUI3</accession>